<dbReference type="InterPro" id="IPR056362">
    <property type="entry name" value="AtuA-like_ferredoxin_dom"/>
</dbReference>
<proteinExistence type="predicted"/>
<evidence type="ECO:0000313" key="3">
    <source>
        <dbReference type="EMBL" id="CAK7212816.1"/>
    </source>
</evidence>
<keyword evidence="4" id="KW-1185">Reference proteome</keyword>
<organism evidence="3 4">
    <name type="scientific">Sporothrix curviconia</name>
    <dbReference type="NCBI Taxonomy" id="1260050"/>
    <lineage>
        <taxon>Eukaryota</taxon>
        <taxon>Fungi</taxon>
        <taxon>Dikarya</taxon>
        <taxon>Ascomycota</taxon>
        <taxon>Pezizomycotina</taxon>
        <taxon>Sordariomycetes</taxon>
        <taxon>Sordariomycetidae</taxon>
        <taxon>Ophiostomatales</taxon>
        <taxon>Ophiostomataceae</taxon>
        <taxon>Sporothrix</taxon>
    </lineage>
</organism>
<accession>A0ABP0AZX4</accession>
<dbReference type="Pfam" id="PF23544">
    <property type="entry name" value="AtuA_ferredoxin"/>
    <property type="match status" value="1"/>
</dbReference>
<reference evidence="3 4" key="1">
    <citation type="submission" date="2024-01" db="EMBL/GenBank/DDBJ databases">
        <authorList>
            <person name="Allen C."/>
            <person name="Tagirdzhanova G."/>
        </authorList>
    </citation>
    <scope>NUCLEOTIDE SEQUENCE [LARGE SCALE GENOMIC DNA]</scope>
</reference>
<sequence length="628" mass="67248">MARRAIRIANCAGAIGDGIDQIYRLALAGGIDAITADYLAEFNIAWRAIDQQTDPNAGYEGNFLQQLAWHDGDAARLLAEKKIKVVHDGGALNPQGLAEAADAYFRSLGITTVRIAWVTGDNVTDKVRNGTLDAKLKHLDLPGVVLTADDISAMLTANAYTGQTGVIAALAAGADIVVCGRCTDASPVMGLASWWHGWAATDYDALGGGLIAGHVIECGPQATGGNFAGIYEFAEIHDLGFPIVEIAADGSFVVTKNPGTGGAVTTNTVSAQLMYEIQGPYYLNPDVTLHMESIKAEQVGEDRVLVSGVKGSAPPPTTKLAVCLLGGWQAELFTFAAGLDTEAKFRQMKEGVLKCINRDDFTVFSIERYGTSATDPQSQADATIMMRFFAQTPKKEALAQMGQGIFFNGLQGYAGMHASMDWRTLVPRQYVRYFPALVSQSLVPLQVHLMSDGGAKAGPARVIDVPARDASLCADKAASQPSYGPTVAMPSFEGGTVRRPLGDLVFTRSGDKGGNANIGFWVRDDAAYPWLKAFLTSERAQQLLGNDWREGYQVERCEFPNMRAVHFVVRGILQDGVSSSCILDGFGKSVGEFMRSRHVDLPKVLVEAEDARRAAAYKAVGRTYSPSG</sequence>
<comment type="caution">
    <text evidence="3">The sequence shown here is derived from an EMBL/GenBank/DDBJ whole genome shotgun (WGS) entry which is preliminary data.</text>
</comment>
<feature type="domain" description="Acyclic terpene utilisation N-terminal" evidence="1">
    <location>
        <begin position="6"/>
        <end position="449"/>
    </location>
</feature>
<evidence type="ECO:0000313" key="4">
    <source>
        <dbReference type="Proteomes" id="UP001642405"/>
    </source>
</evidence>
<dbReference type="InterPro" id="IPR010839">
    <property type="entry name" value="AtuA_N"/>
</dbReference>
<name>A0ABP0AZX4_9PEZI</name>
<evidence type="ECO:0000259" key="1">
    <source>
        <dbReference type="Pfam" id="PF07287"/>
    </source>
</evidence>
<gene>
    <name evidence="3" type="ORF">SCUCBS95973_001589</name>
</gene>
<evidence type="ECO:0000259" key="2">
    <source>
        <dbReference type="Pfam" id="PF23544"/>
    </source>
</evidence>
<evidence type="ECO:0008006" key="5">
    <source>
        <dbReference type="Google" id="ProtNLM"/>
    </source>
</evidence>
<dbReference type="PANTHER" id="PTHR47585">
    <property type="match status" value="1"/>
</dbReference>
<feature type="domain" description="AtuA-like ferredoxin-fold" evidence="2">
    <location>
        <begin position="500"/>
        <end position="599"/>
    </location>
</feature>
<protein>
    <recommendedName>
        <fullName evidence="5">DUF1446 domain-containing protein</fullName>
    </recommendedName>
</protein>
<dbReference type="PANTHER" id="PTHR47585:SF1">
    <property type="entry name" value="DUF1446 DOMAIN-CONTAINING PROTEIN"/>
    <property type="match status" value="1"/>
</dbReference>
<dbReference type="EMBL" id="CAWUHB010000006">
    <property type="protein sequence ID" value="CAK7212816.1"/>
    <property type="molecule type" value="Genomic_DNA"/>
</dbReference>
<dbReference type="Proteomes" id="UP001642405">
    <property type="component" value="Unassembled WGS sequence"/>
</dbReference>
<dbReference type="Pfam" id="PF07287">
    <property type="entry name" value="AtuA"/>
    <property type="match status" value="1"/>
</dbReference>